<feature type="region of interest" description="Disordered" evidence="2">
    <location>
        <begin position="207"/>
        <end position="243"/>
    </location>
</feature>
<dbReference type="InterPro" id="IPR001878">
    <property type="entry name" value="Znf_CCHC"/>
</dbReference>
<feature type="region of interest" description="Disordered" evidence="2">
    <location>
        <begin position="127"/>
        <end position="171"/>
    </location>
</feature>
<protein>
    <recommendedName>
        <fullName evidence="3">CCHC-type domain-containing protein</fullName>
    </recommendedName>
</protein>
<evidence type="ECO:0000256" key="2">
    <source>
        <dbReference type="SAM" id="MobiDB-lite"/>
    </source>
</evidence>
<feature type="domain" description="CCHC-type" evidence="3">
    <location>
        <begin position="196"/>
        <end position="211"/>
    </location>
</feature>
<dbReference type="CDD" id="cd00303">
    <property type="entry name" value="retropepsin_like"/>
    <property type="match status" value="1"/>
</dbReference>
<dbReference type="SUPFAM" id="SSF50630">
    <property type="entry name" value="Acid proteases"/>
    <property type="match status" value="1"/>
</dbReference>
<evidence type="ECO:0000256" key="1">
    <source>
        <dbReference type="PROSITE-ProRule" id="PRU00047"/>
    </source>
</evidence>
<dbReference type="InterPro" id="IPR032567">
    <property type="entry name" value="RTL1-rel"/>
</dbReference>
<organism evidence="4 5">
    <name type="scientific">Cajanus cajan</name>
    <name type="common">Pigeon pea</name>
    <name type="synonym">Cajanus indicus</name>
    <dbReference type="NCBI Taxonomy" id="3821"/>
    <lineage>
        <taxon>Eukaryota</taxon>
        <taxon>Viridiplantae</taxon>
        <taxon>Streptophyta</taxon>
        <taxon>Embryophyta</taxon>
        <taxon>Tracheophyta</taxon>
        <taxon>Spermatophyta</taxon>
        <taxon>Magnoliopsida</taxon>
        <taxon>eudicotyledons</taxon>
        <taxon>Gunneridae</taxon>
        <taxon>Pentapetalae</taxon>
        <taxon>rosids</taxon>
        <taxon>fabids</taxon>
        <taxon>Fabales</taxon>
        <taxon>Fabaceae</taxon>
        <taxon>Papilionoideae</taxon>
        <taxon>50 kb inversion clade</taxon>
        <taxon>NPAAA clade</taxon>
        <taxon>indigoferoid/millettioid clade</taxon>
        <taxon>Phaseoleae</taxon>
        <taxon>Cajanus</taxon>
    </lineage>
</organism>
<keyword evidence="5" id="KW-1185">Reference proteome</keyword>
<reference evidence="4 5" key="1">
    <citation type="journal article" date="2012" name="Nat. Biotechnol.">
        <title>Draft genome sequence of pigeonpea (Cajanus cajan), an orphan legume crop of resource-poor farmers.</title>
        <authorList>
            <person name="Varshney R.K."/>
            <person name="Chen W."/>
            <person name="Li Y."/>
            <person name="Bharti A.K."/>
            <person name="Saxena R.K."/>
            <person name="Schlueter J.A."/>
            <person name="Donoghue M.T."/>
            <person name="Azam S."/>
            <person name="Fan G."/>
            <person name="Whaley A.M."/>
            <person name="Farmer A.D."/>
            <person name="Sheridan J."/>
            <person name="Iwata A."/>
            <person name="Tuteja R."/>
            <person name="Penmetsa R.V."/>
            <person name="Wu W."/>
            <person name="Upadhyaya H.D."/>
            <person name="Yang S.P."/>
            <person name="Shah T."/>
            <person name="Saxena K.B."/>
            <person name="Michael T."/>
            <person name="McCombie W.R."/>
            <person name="Yang B."/>
            <person name="Zhang G."/>
            <person name="Yang H."/>
            <person name="Wang J."/>
            <person name="Spillane C."/>
            <person name="Cook D.R."/>
            <person name="May G.D."/>
            <person name="Xu X."/>
            <person name="Jackson S.A."/>
        </authorList>
    </citation>
    <scope>NUCLEOTIDE SEQUENCE [LARGE SCALE GENOMIC DNA]</scope>
    <source>
        <strain evidence="5">cv. Asha</strain>
    </source>
</reference>
<dbReference type="Gramene" id="C.cajan_01866.t">
    <property type="protein sequence ID" value="C.cajan_01866.t.cds1"/>
    <property type="gene ID" value="C.cajan_01866"/>
</dbReference>
<dbReference type="EMBL" id="CM003613">
    <property type="protein sequence ID" value="KYP55691.1"/>
    <property type="molecule type" value="Genomic_DNA"/>
</dbReference>
<dbReference type="InterPro" id="IPR005162">
    <property type="entry name" value="Retrotrans_gag_dom"/>
</dbReference>
<sequence length="357" mass="39592">MLVGEAKHWWRDTYQMLAARGVTVDWECFRTVFMEKYFPESVRHAKEAEFMRLHQGGMIVSEYAIKFEHLARFYSQGIAEAWKCRNFADGLRYELKRVVVPMAITEFPALVEKAKVVEQLESGNRVARIAGGPSRSKRGESQRKSYDRPQSQQGGPVSRQSSSIASGGRQSGGATLRYFRYAGPHFVRDCPYTESRCFRCHQMGHESANCPARSIPDRSTQRSDVQRVDTQRSSAQRADTQRGDRPITAGRVFALTGVEASTSSDLVKGKGKATSKDVMILFDSGATHSFISYACAAMLGVPVCDLGLRLLVSTPASASVIASELCVGFPVVVNEKKYKVNLICLPLVDIDIILGMD</sequence>
<keyword evidence="1" id="KW-0479">Metal-binding</keyword>
<accession>A0A151SLR3</accession>
<evidence type="ECO:0000259" key="3">
    <source>
        <dbReference type="PROSITE" id="PS50158"/>
    </source>
</evidence>
<gene>
    <name evidence="4" type="ORF">KK1_001915</name>
</gene>
<dbReference type="InterPro" id="IPR036875">
    <property type="entry name" value="Znf_CCHC_sf"/>
</dbReference>
<dbReference type="GO" id="GO:0008270">
    <property type="term" value="F:zinc ion binding"/>
    <property type="evidence" value="ECO:0007669"/>
    <property type="project" value="UniProtKB-KW"/>
</dbReference>
<dbReference type="GO" id="GO:0003676">
    <property type="term" value="F:nucleic acid binding"/>
    <property type="evidence" value="ECO:0007669"/>
    <property type="project" value="InterPro"/>
</dbReference>
<dbReference type="PROSITE" id="PS50158">
    <property type="entry name" value="ZF_CCHC"/>
    <property type="match status" value="1"/>
</dbReference>
<dbReference type="PANTHER" id="PTHR15503">
    <property type="entry name" value="LDOC1 RELATED"/>
    <property type="match status" value="1"/>
</dbReference>
<dbReference type="SUPFAM" id="SSF57756">
    <property type="entry name" value="Retrovirus zinc finger-like domains"/>
    <property type="match status" value="1"/>
</dbReference>
<keyword evidence="1" id="KW-0862">Zinc</keyword>
<dbReference type="Proteomes" id="UP000075243">
    <property type="component" value="Chromosome 11"/>
</dbReference>
<dbReference type="STRING" id="3821.A0A151SLR3"/>
<evidence type="ECO:0000313" key="5">
    <source>
        <dbReference type="Proteomes" id="UP000075243"/>
    </source>
</evidence>
<feature type="compositionally biased region" description="Basic and acidic residues" evidence="2">
    <location>
        <begin position="137"/>
        <end position="147"/>
    </location>
</feature>
<evidence type="ECO:0000313" key="4">
    <source>
        <dbReference type="EMBL" id="KYP55691.1"/>
    </source>
</evidence>
<proteinExistence type="predicted"/>
<dbReference type="Gene3D" id="2.40.70.10">
    <property type="entry name" value="Acid Proteases"/>
    <property type="match status" value="1"/>
</dbReference>
<dbReference type="Pfam" id="PF08284">
    <property type="entry name" value="RVP_2"/>
    <property type="match status" value="1"/>
</dbReference>
<dbReference type="PANTHER" id="PTHR15503:SF45">
    <property type="entry name" value="RNA-DIRECTED DNA POLYMERASE HOMOLOG"/>
    <property type="match status" value="1"/>
</dbReference>
<feature type="compositionally biased region" description="Basic and acidic residues" evidence="2">
    <location>
        <begin position="215"/>
        <end position="230"/>
    </location>
</feature>
<dbReference type="Pfam" id="PF03732">
    <property type="entry name" value="Retrotrans_gag"/>
    <property type="match status" value="1"/>
</dbReference>
<dbReference type="AlphaFoldDB" id="A0A151SLR3"/>
<name>A0A151SLR3_CAJCA</name>
<dbReference type="Gene3D" id="4.10.60.10">
    <property type="entry name" value="Zinc finger, CCHC-type"/>
    <property type="match status" value="1"/>
</dbReference>
<feature type="compositionally biased region" description="Polar residues" evidence="2">
    <location>
        <begin position="148"/>
        <end position="165"/>
    </location>
</feature>
<keyword evidence="1" id="KW-0863">Zinc-finger</keyword>
<dbReference type="InterPro" id="IPR021109">
    <property type="entry name" value="Peptidase_aspartic_dom_sf"/>
</dbReference>